<evidence type="ECO:0000256" key="4">
    <source>
        <dbReference type="ARBA" id="ARBA00022741"/>
    </source>
</evidence>
<evidence type="ECO:0000259" key="11">
    <source>
        <dbReference type="Pfam" id="PF16177"/>
    </source>
</evidence>
<evidence type="ECO:0000256" key="8">
    <source>
        <dbReference type="SAM" id="Phobius"/>
    </source>
</evidence>
<dbReference type="InterPro" id="IPR045851">
    <property type="entry name" value="AMP-bd_C_sf"/>
</dbReference>
<gene>
    <name evidence="12" type="primary">acs</name>
    <name evidence="12" type="ORF">COT32_01225</name>
</gene>
<keyword evidence="5" id="KW-0067">ATP-binding</keyword>
<accession>A0A2H0YNV9</accession>
<proteinExistence type="inferred from homology"/>
<feature type="transmembrane region" description="Helical" evidence="8">
    <location>
        <begin position="135"/>
        <end position="166"/>
    </location>
</feature>
<keyword evidence="8" id="KW-1133">Transmembrane helix</keyword>
<evidence type="ECO:0000256" key="5">
    <source>
        <dbReference type="ARBA" id="ARBA00022840"/>
    </source>
</evidence>
<keyword evidence="6" id="KW-0007">Acetylation</keyword>
<dbReference type="PROSITE" id="PS00455">
    <property type="entry name" value="AMP_BINDING"/>
    <property type="match status" value="1"/>
</dbReference>
<dbReference type="NCBIfam" id="TIGR02188">
    <property type="entry name" value="Ac_CoA_lig_AcsA"/>
    <property type="match status" value="1"/>
</dbReference>
<evidence type="ECO:0000256" key="1">
    <source>
        <dbReference type="ARBA" id="ARBA00006432"/>
    </source>
</evidence>
<evidence type="ECO:0000313" key="13">
    <source>
        <dbReference type="Proteomes" id="UP000231472"/>
    </source>
</evidence>
<evidence type="ECO:0000256" key="7">
    <source>
        <dbReference type="NCBIfam" id="TIGR02188"/>
    </source>
</evidence>
<feature type="domain" description="AMP-binding enzyme C-terminal" evidence="10">
    <location>
        <begin position="530"/>
        <end position="607"/>
    </location>
</feature>
<feature type="domain" description="AMP-dependent synthetase/ligase" evidence="9">
    <location>
        <begin position="82"/>
        <end position="464"/>
    </location>
</feature>
<keyword evidence="4" id="KW-0547">Nucleotide-binding</keyword>
<dbReference type="InterPro" id="IPR042099">
    <property type="entry name" value="ANL_N_sf"/>
</dbReference>
<evidence type="ECO:0000256" key="2">
    <source>
        <dbReference type="ARBA" id="ARBA00013275"/>
    </source>
</evidence>
<comment type="similarity">
    <text evidence="1">Belongs to the ATP-dependent AMP-binding enzyme family.</text>
</comment>
<dbReference type="GO" id="GO:0019427">
    <property type="term" value="P:acetyl-CoA biosynthetic process from acetate"/>
    <property type="evidence" value="ECO:0007669"/>
    <property type="project" value="UniProtKB-UniRule"/>
</dbReference>
<keyword evidence="8" id="KW-0812">Transmembrane</keyword>
<dbReference type="Proteomes" id="UP000231472">
    <property type="component" value="Unassembled WGS sequence"/>
</dbReference>
<dbReference type="NCBIfam" id="NF001208">
    <property type="entry name" value="PRK00174.1"/>
    <property type="match status" value="1"/>
</dbReference>
<dbReference type="EC" id="6.2.1.1" evidence="2 7"/>
<dbReference type="InterPro" id="IPR000873">
    <property type="entry name" value="AMP-dep_synth/lig_dom"/>
</dbReference>
<dbReference type="Pfam" id="PF16177">
    <property type="entry name" value="ACAS_N"/>
    <property type="match status" value="1"/>
</dbReference>
<reference evidence="13" key="1">
    <citation type="submission" date="2017-09" db="EMBL/GenBank/DDBJ databases">
        <title>Depth-based differentiation of microbial function through sediment-hosted aquifers and enrichment of novel symbionts in the deep terrestrial subsurface.</title>
        <authorList>
            <person name="Probst A.J."/>
            <person name="Ladd B."/>
            <person name="Jarett J.K."/>
            <person name="Geller-Mcgrath D.E."/>
            <person name="Sieber C.M.K."/>
            <person name="Emerson J.B."/>
            <person name="Anantharaman K."/>
            <person name="Thomas B.C."/>
            <person name="Malmstrom R."/>
            <person name="Stieglmeier M."/>
            <person name="Klingl A."/>
            <person name="Woyke T."/>
            <person name="Ryan C.M."/>
            <person name="Banfield J.F."/>
        </authorList>
    </citation>
    <scope>NUCLEOTIDE SEQUENCE [LARGE SCALE GENOMIC DNA]</scope>
</reference>
<evidence type="ECO:0000313" key="12">
    <source>
        <dbReference type="EMBL" id="PIS40150.1"/>
    </source>
</evidence>
<evidence type="ECO:0000256" key="3">
    <source>
        <dbReference type="ARBA" id="ARBA00022598"/>
    </source>
</evidence>
<dbReference type="InterPro" id="IPR011904">
    <property type="entry name" value="Ac_CoA_lig"/>
</dbReference>
<dbReference type="Gene3D" id="3.40.50.12780">
    <property type="entry name" value="N-terminal domain of ligase-like"/>
    <property type="match status" value="1"/>
</dbReference>
<feature type="domain" description="Acetyl-coenzyme A synthetase N-terminal" evidence="11">
    <location>
        <begin position="28"/>
        <end position="80"/>
    </location>
</feature>
<dbReference type="InterPro" id="IPR020845">
    <property type="entry name" value="AMP-binding_CS"/>
</dbReference>
<keyword evidence="3 12" id="KW-0436">Ligase</keyword>
<dbReference type="PANTHER" id="PTHR24095:SF14">
    <property type="entry name" value="ACETYL-COENZYME A SYNTHETASE 1"/>
    <property type="match status" value="1"/>
</dbReference>
<dbReference type="Pfam" id="PF00501">
    <property type="entry name" value="AMP-binding"/>
    <property type="match status" value="1"/>
</dbReference>
<dbReference type="Pfam" id="PF13193">
    <property type="entry name" value="AMP-binding_C"/>
    <property type="match status" value="1"/>
</dbReference>
<organism evidence="12 13">
    <name type="scientific">Candidatus Nealsonbacteria bacterium CG08_land_8_20_14_0_20_36_22</name>
    <dbReference type="NCBI Taxonomy" id="1974704"/>
    <lineage>
        <taxon>Bacteria</taxon>
        <taxon>Candidatus Nealsoniibacteriota</taxon>
    </lineage>
</organism>
<comment type="caution">
    <text evidence="12">The sequence shown here is derived from an EMBL/GenBank/DDBJ whole genome shotgun (WGS) entry which is preliminary data.</text>
</comment>
<dbReference type="GO" id="GO:0005524">
    <property type="term" value="F:ATP binding"/>
    <property type="evidence" value="ECO:0007669"/>
    <property type="project" value="UniProtKB-KW"/>
</dbReference>
<evidence type="ECO:0000259" key="9">
    <source>
        <dbReference type="Pfam" id="PF00501"/>
    </source>
</evidence>
<dbReference type="GO" id="GO:0003987">
    <property type="term" value="F:acetate-CoA ligase activity"/>
    <property type="evidence" value="ECO:0007669"/>
    <property type="project" value="UniProtKB-UniRule"/>
</dbReference>
<dbReference type="PANTHER" id="PTHR24095">
    <property type="entry name" value="ACETYL-COENZYME A SYNTHETASE"/>
    <property type="match status" value="1"/>
</dbReference>
<dbReference type="SUPFAM" id="SSF56801">
    <property type="entry name" value="Acetyl-CoA synthetase-like"/>
    <property type="match status" value="1"/>
</dbReference>
<dbReference type="InterPro" id="IPR032387">
    <property type="entry name" value="ACAS_N"/>
</dbReference>
<keyword evidence="8" id="KW-0472">Membrane</keyword>
<dbReference type="EMBL" id="PEYC01000024">
    <property type="protein sequence ID" value="PIS40150.1"/>
    <property type="molecule type" value="Genomic_DNA"/>
</dbReference>
<sequence>MEKNKLTKKGDSYFPTKEFQKRAWVNNKRIYKEALKNPIKFWEGLAKELFWQKKWKKIFIHQPPYFKWFVNGKINITQNALDKNLKQRRNKVALIWEPEPMEERQRVFTYYDLFREVNKLANAFKKIGVKKGARVGIYLPMIPEVIISMLACVRIGAVHAVVFSAFSPKALQVRLQDTEAKILITADGYYRRGKLVNLKQNADEGVKETKVEKVVVVKRAGNEINFQPDRDYWYQDLIKNQNDWCQAESMDSEDLLFILYTSGSTGKPKGCVHTCGGYTVQAKLTAKWIFDLKEDDIFWSMADVGWVTGHTYSCYGPLLCGATYIIFEGAPDWPAPDRWCQIIEKYGVTTFYTAPTAIRMFEKYGSEFPRKYKLNTLQVLGSVGEPIDEAAWQWYFKEVGKGKCPLVDTWWQTETGGILITSLPGIGPFKPSFTGLPFPGTKFDIFDDKGKSCSSNKPGNLVMLPPFAPGLLRGIYKNPEKYLETYWNQYGKKVYFTSDGAYKDKNGLIRIVGRVDDAIKVAGHRITTGELESAVALHPDVTECAVVGAADEIKGEVPMVFAVSKTKKPEEQIKTEIISQIRKEIGPIAQPKEVYLVKDLPKTRSGKIMRRILRRLFTGEELGDLSTLANPESMEEIKCKLK</sequence>
<dbReference type="InterPro" id="IPR025110">
    <property type="entry name" value="AMP-bd_C"/>
</dbReference>
<dbReference type="FunFam" id="3.40.50.12780:FF:000001">
    <property type="entry name" value="Acetyl-coenzyme A synthetase"/>
    <property type="match status" value="1"/>
</dbReference>
<dbReference type="AlphaFoldDB" id="A0A2H0YNV9"/>
<dbReference type="GO" id="GO:0016208">
    <property type="term" value="F:AMP binding"/>
    <property type="evidence" value="ECO:0007669"/>
    <property type="project" value="InterPro"/>
</dbReference>
<evidence type="ECO:0000256" key="6">
    <source>
        <dbReference type="ARBA" id="ARBA00022990"/>
    </source>
</evidence>
<name>A0A2H0YNV9_9BACT</name>
<dbReference type="Gene3D" id="3.30.300.30">
    <property type="match status" value="1"/>
</dbReference>
<evidence type="ECO:0000259" key="10">
    <source>
        <dbReference type="Pfam" id="PF13193"/>
    </source>
</evidence>
<protein>
    <recommendedName>
        <fullName evidence="2 7">Acetate--CoA ligase</fullName>
        <ecNumber evidence="2 7">6.2.1.1</ecNumber>
    </recommendedName>
</protein>